<keyword evidence="3" id="KW-0520">NAD</keyword>
<evidence type="ECO:0000313" key="5">
    <source>
        <dbReference type="EMBL" id="CAI2386983.1"/>
    </source>
</evidence>
<dbReference type="GO" id="GO:0005634">
    <property type="term" value="C:nucleus"/>
    <property type="evidence" value="ECO:0007669"/>
    <property type="project" value="UniProtKB-SubCell"/>
</dbReference>
<dbReference type="GO" id="GO:1990404">
    <property type="term" value="F:NAD+-protein mono-ADP-ribosyltransferase activity"/>
    <property type="evidence" value="ECO:0007669"/>
    <property type="project" value="TreeGrafter"/>
</dbReference>
<feature type="domain" description="PARP catalytic" evidence="4">
    <location>
        <begin position="385"/>
        <end position="587"/>
    </location>
</feature>
<gene>
    <name evidence="5" type="ORF">ECRASSUSDP1_LOCUS28609</name>
</gene>
<evidence type="ECO:0000256" key="2">
    <source>
        <dbReference type="ARBA" id="ARBA00023242"/>
    </source>
</evidence>
<keyword evidence="2" id="KW-0539">Nucleus</keyword>
<accession>A0AAD1Y878</accession>
<dbReference type="PANTHER" id="PTHR45740:SF2">
    <property type="entry name" value="POLY [ADP-RIBOSE] POLYMERASE"/>
    <property type="match status" value="1"/>
</dbReference>
<keyword evidence="3" id="KW-0808">Transferase</keyword>
<dbReference type="Pfam" id="PF00644">
    <property type="entry name" value="PARP"/>
    <property type="match status" value="1"/>
</dbReference>
<dbReference type="Gene3D" id="3.30.720.50">
    <property type="match status" value="1"/>
</dbReference>
<dbReference type="PROSITE" id="PS51059">
    <property type="entry name" value="PARP_CATALYTIC"/>
    <property type="match status" value="1"/>
</dbReference>
<dbReference type="GO" id="GO:0003950">
    <property type="term" value="F:NAD+ poly-ADP-ribosyltransferase activity"/>
    <property type="evidence" value="ECO:0007669"/>
    <property type="project" value="UniProtKB-UniRule"/>
</dbReference>
<evidence type="ECO:0000256" key="1">
    <source>
        <dbReference type="ARBA" id="ARBA00004123"/>
    </source>
</evidence>
<reference evidence="5" key="1">
    <citation type="submission" date="2023-07" db="EMBL/GenBank/DDBJ databases">
        <authorList>
            <consortium name="AG Swart"/>
            <person name="Singh M."/>
            <person name="Singh A."/>
            <person name="Seah K."/>
            <person name="Emmerich C."/>
        </authorList>
    </citation>
    <scope>NUCLEOTIDE SEQUENCE</scope>
    <source>
        <strain evidence="5">DP1</strain>
    </source>
</reference>
<evidence type="ECO:0000256" key="3">
    <source>
        <dbReference type="RuleBase" id="RU362114"/>
    </source>
</evidence>
<keyword evidence="6" id="KW-1185">Reference proteome</keyword>
<organism evidence="5 6">
    <name type="scientific">Euplotes crassus</name>
    <dbReference type="NCBI Taxonomy" id="5936"/>
    <lineage>
        <taxon>Eukaryota</taxon>
        <taxon>Sar</taxon>
        <taxon>Alveolata</taxon>
        <taxon>Ciliophora</taxon>
        <taxon>Intramacronucleata</taxon>
        <taxon>Spirotrichea</taxon>
        <taxon>Hypotrichia</taxon>
        <taxon>Euplotida</taxon>
        <taxon>Euplotidae</taxon>
        <taxon>Moneuplotes</taxon>
    </lineage>
</organism>
<dbReference type="AlphaFoldDB" id="A0AAD1Y878"/>
<dbReference type="PANTHER" id="PTHR45740">
    <property type="entry name" value="POLY [ADP-RIBOSE] POLYMERASE"/>
    <property type="match status" value="1"/>
</dbReference>
<dbReference type="SUPFAM" id="SSF56399">
    <property type="entry name" value="ADP-ribosylation"/>
    <property type="match status" value="1"/>
</dbReference>
<protein>
    <recommendedName>
        <fullName evidence="3">Poly [ADP-ribose] polymerase</fullName>
        <shortName evidence="3">PARP</shortName>
        <ecNumber evidence="3">2.4.2.-</ecNumber>
    </recommendedName>
</protein>
<name>A0AAD1Y878_EUPCR</name>
<keyword evidence="3" id="KW-0328">Glycosyltransferase</keyword>
<evidence type="ECO:0000259" key="4">
    <source>
        <dbReference type="PROSITE" id="PS51059"/>
    </source>
</evidence>
<dbReference type="SUPFAM" id="SSF117839">
    <property type="entry name" value="WWE domain"/>
    <property type="match status" value="1"/>
</dbReference>
<proteinExistence type="predicted"/>
<dbReference type="InterPro" id="IPR012317">
    <property type="entry name" value="Poly(ADP-ribose)pol_cat_dom"/>
</dbReference>
<dbReference type="EC" id="2.4.2.-" evidence="3"/>
<comment type="caution">
    <text evidence="5">The sequence shown here is derived from an EMBL/GenBank/DDBJ whole genome shotgun (WGS) entry which is preliminary data.</text>
</comment>
<dbReference type="Gene3D" id="3.90.228.10">
    <property type="match status" value="1"/>
</dbReference>
<dbReference type="EMBL" id="CAMPGE010029506">
    <property type="protein sequence ID" value="CAI2386983.1"/>
    <property type="molecule type" value="Genomic_DNA"/>
</dbReference>
<dbReference type="InterPro" id="IPR051712">
    <property type="entry name" value="ARTD-AVP"/>
</dbReference>
<dbReference type="Proteomes" id="UP001295684">
    <property type="component" value="Unassembled WGS sequence"/>
</dbReference>
<evidence type="ECO:0000313" key="6">
    <source>
        <dbReference type="Proteomes" id="UP001295684"/>
    </source>
</evidence>
<dbReference type="InterPro" id="IPR037197">
    <property type="entry name" value="WWE_dom_sf"/>
</dbReference>
<sequence>MESVETKPYVISVNDPQKIYLEHKLKVQVRKLVEEYSTEFTYDSIVIQCKDRNNKSLQKFATQLNNALKDINEFDPPDITEEMNTFLSQSPKSEKKSRIEIYTEEQDLLIHSSKVYGTQTNFDLFLERIIEDFKSYKKDIEETDGSEEVKYQEPTEADDSQLEDEKSKFIAIRILPHCMKVVFAPYYYQLMVSIIEQDLNIDLFDDVEVPYGDIKFKKKDSDLSIIFIVSVNSYHDSRESIFQYYLGEIRKDIKKAESLKKLGILEKKIYWWSFEADYNYFIPYSKSMNTITERAYQDFLQKKKMNLPTSPLIYSEISGCYHIEFDPKNANFGAQKNTKTGMIRKIRRTCQEGTLPNSKIDLTKKELKFKPLKEVITDYPKHWTDIENLSYKTSIFNMVSIDLKSEEAKNVIQRINNSRLRDLKVYQIDRVQNLVAYHKYIKEKNMLEQKYDEGAKLEMNLFHGTRTCDPVQLISSEEGFDMRFSNDGMWGRGVYFAESLNYSNQYAYKLPSPHNHVKQVFLAKVLTGQMYSSKADRTLKIPPTNPETNLKYDSILGSSGIHIVYDNGRSYPEYLISYSCTEDSSRSPFITTPFSHTSSTKPTVPLSNTANPFMYSNVSQQKPTTSLFAVKKPKNYTKNTF</sequence>
<comment type="subcellular location">
    <subcellularLocation>
        <location evidence="1">Nucleus</location>
    </subcellularLocation>
</comment>